<evidence type="ECO:0000313" key="5">
    <source>
        <dbReference type="EMBL" id="AJD92634.1"/>
    </source>
</evidence>
<keyword evidence="3" id="KW-0067">ATP-binding</keyword>
<feature type="domain" description="ABC transporter" evidence="4">
    <location>
        <begin position="3"/>
        <end position="228"/>
    </location>
</feature>
<gene>
    <name evidence="5" type="ORF">JMA_33170</name>
</gene>
<dbReference type="OrthoDB" id="9804819at2"/>
<accession>A0A0B5AX87</accession>
<dbReference type="InterPro" id="IPR003439">
    <property type="entry name" value="ABC_transporter-like_ATP-bd"/>
</dbReference>
<dbReference type="Proteomes" id="UP000031449">
    <property type="component" value="Chromosome"/>
</dbReference>
<evidence type="ECO:0000256" key="2">
    <source>
        <dbReference type="ARBA" id="ARBA00022741"/>
    </source>
</evidence>
<dbReference type="SMART" id="SM00382">
    <property type="entry name" value="AAA"/>
    <property type="match status" value="1"/>
</dbReference>
<dbReference type="PANTHER" id="PTHR42939:SF1">
    <property type="entry name" value="ABC TRANSPORTER ATP-BINDING PROTEIN ALBC-RELATED"/>
    <property type="match status" value="1"/>
</dbReference>
<dbReference type="EMBL" id="CP009416">
    <property type="protein sequence ID" value="AJD92634.1"/>
    <property type="molecule type" value="Genomic_DNA"/>
</dbReference>
<dbReference type="KEGG" id="jeo:JMA_33170"/>
<proteinExistence type="predicted"/>
<evidence type="ECO:0000259" key="4">
    <source>
        <dbReference type="PROSITE" id="PS50893"/>
    </source>
</evidence>
<protein>
    <recommendedName>
        <fullName evidence="4">ABC transporter domain-containing protein</fullName>
    </recommendedName>
</protein>
<dbReference type="PANTHER" id="PTHR42939">
    <property type="entry name" value="ABC TRANSPORTER ATP-BINDING PROTEIN ALBC-RELATED"/>
    <property type="match status" value="1"/>
</dbReference>
<dbReference type="AlphaFoldDB" id="A0A0B5AX87"/>
<sequence length="290" mass="32502">MKIEIQQLEKHYGSKQALKPFNLTIGNEKIIGLLGRNGAGKTTLLQMMAGHIKPSGGQVLINGEKPFNNRNVLQHICMISEANNFKRKLKIREVLKTVSRFYPNWSQETAERLLKTFNLSPSQSAKGLSKGMESALSITIGLASHTTITIFDEPYIGMDASARYTFYDILLEEYEIHPRTFIISTHLIDEVSNLFEEIVLLKDGNLLTHEPADVLLAKSLQVSGPAVQVDRFTEGKQVLHAAEIMGQKSVMIFGDDLDPARAKAMGLSTERCSIQELMVYLTEKEEKMYV</sequence>
<dbReference type="GO" id="GO:0005524">
    <property type="term" value="F:ATP binding"/>
    <property type="evidence" value="ECO:0007669"/>
    <property type="project" value="UniProtKB-KW"/>
</dbReference>
<dbReference type="InterPro" id="IPR051782">
    <property type="entry name" value="ABC_Transporter_VariousFunc"/>
</dbReference>
<dbReference type="GO" id="GO:0016887">
    <property type="term" value="F:ATP hydrolysis activity"/>
    <property type="evidence" value="ECO:0007669"/>
    <property type="project" value="InterPro"/>
</dbReference>
<dbReference type="BioCyc" id="JESP1508404:G14D9-12598-MONOMER"/>
<dbReference type="Pfam" id="PF00005">
    <property type="entry name" value="ABC_tran"/>
    <property type="match status" value="1"/>
</dbReference>
<dbReference type="CDD" id="cd03230">
    <property type="entry name" value="ABC_DR_subfamily_A"/>
    <property type="match status" value="1"/>
</dbReference>
<keyword evidence="1" id="KW-0813">Transport</keyword>
<dbReference type="Gene3D" id="3.40.50.300">
    <property type="entry name" value="P-loop containing nucleotide triphosphate hydrolases"/>
    <property type="match status" value="1"/>
</dbReference>
<dbReference type="STRING" id="1508404.JMA_33170"/>
<organism evidence="5 6">
    <name type="scientific">Jeotgalibacillus malaysiensis</name>
    <dbReference type="NCBI Taxonomy" id="1508404"/>
    <lineage>
        <taxon>Bacteria</taxon>
        <taxon>Bacillati</taxon>
        <taxon>Bacillota</taxon>
        <taxon>Bacilli</taxon>
        <taxon>Bacillales</taxon>
        <taxon>Caryophanaceae</taxon>
        <taxon>Jeotgalibacillus</taxon>
    </lineage>
</organism>
<dbReference type="SUPFAM" id="SSF52540">
    <property type="entry name" value="P-loop containing nucleoside triphosphate hydrolases"/>
    <property type="match status" value="1"/>
</dbReference>
<dbReference type="InterPro" id="IPR027417">
    <property type="entry name" value="P-loop_NTPase"/>
</dbReference>
<keyword evidence="2" id="KW-0547">Nucleotide-binding</keyword>
<dbReference type="PROSITE" id="PS50893">
    <property type="entry name" value="ABC_TRANSPORTER_2"/>
    <property type="match status" value="1"/>
</dbReference>
<name>A0A0B5AX87_9BACL</name>
<dbReference type="InterPro" id="IPR003593">
    <property type="entry name" value="AAA+_ATPase"/>
</dbReference>
<evidence type="ECO:0000313" key="6">
    <source>
        <dbReference type="Proteomes" id="UP000031449"/>
    </source>
</evidence>
<evidence type="ECO:0000256" key="3">
    <source>
        <dbReference type="ARBA" id="ARBA00022840"/>
    </source>
</evidence>
<reference evidence="5 6" key="1">
    <citation type="submission" date="2014-08" db="EMBL/GenBank/DDBJ databases">
        <title>Complete genome of a marine bacteria Jeotgalibacillus malaysiensis.</title>
        <authorList>
            <person name="Yaakop A.S."/>
            <person name="Chan K.-G."/>
            <person name="Goh K.M."/>
        </authorList>
    </citation>
    <scope>NUCLEOTIDE SEQUENCE [LARGE SCALE GENOMIC DNA]</scope>
    <source>
        <strain evidence="5 6">D5</strain>
    </source>
</reference>
<evidence type="ECO:0000256" key="1">
    <source>
        <dbReference type="ARBA" id="ARBA00022448"/>
    </source>
</evidence>
<keyword evidence="6" id="KW-1185">Reference proteome</keyword>
<dbReference type="HOGENOM" id="CLU_000604_1_2_9"/>